<reference evidence="1 2" key="1">
    <citation type="submission" date="2020-05" db="EMBL/GenBank/DDBJ databases">
        <title>Horizontal transmission and recombination maintain forever young bacterial symbiont genomes.</title>
        <authorList>
            <person name="Russell S.L."/>
            <person name="Pepper-Tunick E."/>
            <person name="Svedberg J."/>
            <person name="Byrne A."/>
            <person name="Ruelas Castillo J."/>
            <person name="Vollmers C."/>
            <person name="Beinart R.A."/>
            <person name="Corbett-Detig R."/>
        </authorList>
    </citation>
    <scope>NUCLEOTIDE SEQUENCE [LARGE SCALE GENOMIC DNA]</scope>
    <source>
        <strain evidence="1">4727-3</strain>
    </source>
</reference>
<comment type="caution">
    <text evidence="1">The sequence shown here is derived from an EMBL/GenBank/DDBJ whole genome shotgun (WGS) entry which is preliminary data.</text>
</comment>
<gene>
    <name evidence="1" type="ORF">H0A75_04895</name>
</gene>
<protein>
    <submittedName>
        <fullName evidence="1">Uncharacterized protein</fullName>
    </submittedName>
</protein>
<name>A0A7Z0SDK1_9GAMM</name>
<dbReference type="Proteomes" id="UP000537890">
    <property type="component" value="Unassembled WGS sequence"/>
</dbReference>
<proteinExistence type="predicted"/>
<sequence>MINNVSPDPGMHVYHYASYEITAMRKLSTREQTRLDEVAEMLKHGVFIDLYKVVKNGLLIGEPKYSIKNEKPL</sequence>
<dbReference type="EMBL" id="JACCHS010000071">
    <property type="protein sequence ID" value="NYT47031.1"/>
    <property type="molecule type" value="Genomic_DNA"/>
</dbReference>
<evidence type="ECO:0000313" key="1">
    <source>
        <dbReference type="EMBL" id="NYT47031.1"/>
    </source>
</evidence>
<dbReference type="AlphaFoldDB" id="A0A7Z0SDK1"/>
<evidence type="ECO:0000313" key="2">
    <source>
        <dbReference type="Proteomes" id="UP000537890"/>
    </source>
</evidence>
<accession>A0A7Z0SDK1</accession>
<organism evidence="1 2">
    <name type="scientific">Candidatus Methanofishera endochildressiae</name>
    <dbReference type="NCBI Taxonomy" id="2738884"/>
    <lineage>
        <taxon>Bacteria</taxon>
        <taxon>Pseudomonadati</taxon>
        <taxon>Pseudomonadota</taxon>
        <taxon>Gammaproteobacteria</taxon>
        <taxon>Candidatus Methanofishera</taxon>
    </lineage>
</organism>